<evidence type="ECO:0000256" key="1">
    <source>
        <dbReference type="SAM" id="MobiDB-lite"/>
    </source>
</evidence>
<protein>
    <submittedName>
        <fullName evidence="2 4">Uncharacterized protein</fullName>
    </submittedName>
</protein>
<evidence type="ECO:0000313" key="4">
    <source>
        <dbReference type="WBParaSite" id="TCNE_0000536201-mRNA-1"/>
    </source>
</evidence>
<reference evidence="2 3" key="2">
    <citation type="submission" date="2018-11" db="EMBL/GenBank/DDBJ databases">
        <authorList>
            <consortium name="Pathogen Informatics"/>
        </authorList>
    </citation>
    <scope>NUCLEOTIDE SEQUENCE [LARGE SCALE GENOMIC DNA]</scope>
</reference>
<sequence length="70" mass="7297">MNDDLCAANSVKESEENLTESGGNNALPNECHGAIGPNVADGVSAASYFGTNAFHHHENVDLTKVVLLAD</sequence>
<dbReference type="EMBL" id="UYWY01019350">
    <property type="protein sequence ID" value="VDM36467.1"/>
    <property type="molecule type" value="Genomic_DNA"/>
</dbReference>
<organism evidence="3 4">
    <name type="scientific">Toxocara canis</name>
    <name type="common">Canine roundworm</name>
    <dbReference type="NCBI Taxonomy" id="6265"/>
    <lineage>
        <taxon>Eukaryota</taxon>
        <taxon>Metazoa</taxon>
        <taxon>Ecdysozoa</taxon>
        <taxon>Nematoda</taxon>
        <taxon>Chromadorea</taxon>
        <taxon>Rhabditida</taxon>
        <taxon>Spirurina</taxon>
        <taxon>Ascaridomorpha</taxon>
        <taxon>Ascaridoidea</taxon>
        <taxon>Toxocaridae</taxon>
        <taxon>Toxocara</taxon>
    </lineage>
</organism>
<dbReference type="Proteomes" id="UP000050794">
    <property type="component" value="Unassembled WGS sequence"/>
</dbReference>
<accession>A0A183UA42</accession>
<dbReference type="WBParaSite" id="TCNE_0000536201-mRNA-1">
    <property type="protein sequence ID" value="TCNE_0000536201-mRNA-1"/>
    <property type="gene ID" value="TCNE_0000536201"/>
</dbReference>
<keyword evidence="3" id="KW-1185">Reference proteome</keyword>
<feature type="region of interest" description="Disordered" evidence="1">
    <location>
        <begin position="1"/>
        <end position="29"/>
    </location>
</feature>
<name>A0A183UA42_TOXCA</name>
<dbReference type="AlphaFoldDB" id="A0A183UA42"/>
<evidence type="ECO:0000313" key="2">
    <source>
        <dbReference type="EMBL" id="VDM36467.1"/>
    </source>
</evidence>
<evidence type="ECO:0000313" key="3">
    <source>
        <dbReference type="Proteomes" id="UP000050794"/>
    </source>
</evidence>
<gene>
    <name evidence="2" type="ORF">TCNE_LOCUS5362</name>
</gene>
<reference evidence="4" key="1">
    <citation type="submission" date="2016-06" db="UniProtKB">
        <authorList>
            <consortium name="WormBaseParasite"/>
        </authorList>
    </citation>
    <scope>IDENTIFICATION</scope>
</reference>
<proteinExistence type="predicted"/>